<dbReference type="AlphaFoldDB" id="A0AAX1UHA8"/>
<dbReference type="Gene3D" id="1.10.260.40">
    <property type="entry name" value="lambda repressor-like DNA-binding domains"/>
    <property type="match status" value="1"/>
</dbReference>
<evidence type="ECO:0000313" key="3">
    <source>
        <dbReference type="Proteomes" id="UP000266305"/>
    </source>
</evidence>
<sequence length="113" mass="12365">MHLYAFMQDGRNGYTAEDGRWREALHRLRLERGLTQSGLASLLGTSQSTLSRLLAKGANPRPALRLRIEKELVAGGHGGVDDTWLRAVAEAAKRSPAFFDAVSAALRIVHENA</sequence>
<organism evidence="2 3">
    <name type="scientific">Cereibacter sphaeroides</name>
    <name type="common">Rhodobacter sphaeroides</name>
    <dbReference type="NCBI Taxonomy" id="1063"/>
    <lineage>
        <taxon>Bacteria</taxon>
        <taxon>Pseudomonadati</taxon>
        <taxon>Pseudomonadota</taxon>
        <taxon>Alphaproteobacteria</taxon>
        <taxon>Rhodobacterales</taxon>
        <taxon>Paracoccaceae</taxon>
        <taxon>Cereibacter</taxon>
    </lineage>
</organism>
<dbReference type="SUPFAM" id="SSF47413">
    <property type="entry name" value="lambda repressor-like DNA-binding domains"/>
    <property type="match status" value="1"/>
</dbReference>
<evidence type="ECO:0000313" key="2">
    <source>
        <dbReference type="EMBL" id="RHZ91845.1"/>
    </source>
</evidence>
<protein>
    <submittedName>
        <fullName evidence="2">Helix-turn-helix domain-containing protein</fullName>
    </submittedName>
</protein>
<dbReference type="PROSITE" id="PS50943">
    <property type="entry name" value="HTH_CROC1"/>
    <property type="match status" value="1"/>
</dbReference>
<dbReference type="Proteomes" id="UP000266305">
    <property type="component" value="Unassembled WGS sequence"/>
</dbReference>
<dbReference type="CDD" id="cd00093">
    <property type="entry name" value="HTH_XRE"/>
    <property type="match status" value="1"/>
</dbReference>
<dbReference type="GO" id="GO:0003677">
    <property type="term" value="F:DNA binding"/>
    <property type="evidence" value="ECO:0007669"/>
    <property type="project" value="InterPro"/>
</dbReference>
<dbReference type="InterPro" id="IPR001387">
    <property type="entry name" value="Cro/C1-type_HTH"/>
</dbReference>
<accession>A0AAX1UHA8</accession>
<reference evidence="2 3" key="1">
    <citation type="submission" date="2018-08" db="EMBL/GenBank/DDBJ databases">
        <title>Draft genome sequence of Rhodobacter sphaeroides FY.</title>
        <authorList>
            <person name="Rayyan A."/>
            <person name="Meyer T.E."/>
            <person name="Kyndt J.A."/>
        </authorList>
    </citation>
    <scope>NUCLEOTIDE SEQUENCE [LARGE SCALE GENOMIC DNA]</scope>
    <source>
        <strain evidence="2 3">FY</strain>
    </source>
</reference>
<gene>
    <name evidence="2" type="ORF">D1114_19215</name>
</gene>
<name>A0AAX1UHA8_CERSP</name>
<dbReference type="SMART" id="SM00530">
    <property type="entry name" value="HTH_XRE"/>
    <property type="match status" value="1"/>
</dbReference>
<dbReference type="InterPro" id="IPR010982">
    <property type="entry name" value="Lambda_DNA-bd_dom_sf"/>
</dbReference>
<evidence type="ECO:0000259" key="1">
    <source>
        <dbReference type="PROSITE" id="PS50943"/>
    </source>
</evidence>
<dbReference type="EMBL" id="QWGP01000029">
    <property type="protein sequence ID" value="RHZ91845.1"/>
    <property type="molecule type" value="Genomic_DNA"/>
</dbReference>
<proteinExistence type="predicted"/>
<dbReference type="Pfam" id="PF01381">
    <property type="entry name" value="HTH_3"/>
    <property type="match status" value="1"/>
</dbReference>
<feature type="domain" description="HTH cro/C1-type" evidence="1">
    <location>
        <begin position="25"/>
        <end position="53"/>
    </location>
</feature>
<comment type="caution">
    <text evidence="2">The sequence shown here is derived from an EMBL/GenBank/DDBJ whole genome shotgun (WGS) entry which is preliminary data.</text>
</comment>